<dbReference type="PANTHER" id="PTHR24348:SF22">
    <property type="entry name" value="NON-SPECIFIC SERINE_THREONINE PROTEIN KINASE"/>
    <property type="match status" value="1"/>
</dbReference>
<dbReference type="InterPro" id="IPR008271">
    <property type="entry name" value="Ser/Thr_kinase_AS"/>
</dbReference>
<dbReference type="GO" id="GO:0005829">
    <property type="term" value="C:cytosol"/>
    <property type="evidence" value="ECO:0007669"/>
    <property type="project" value="TreeGrafter"/>
</dbReference>
<evidence type="ECO:0000256" key="3">
    <source>
        <dbReference type="ARBA" id="ARBA00022777"/>
    </source>
</evidence>
<dbReference type="GO" id="GO:0004674">
    <property type="term" value="F:protein serine/threonine kinase activity"/>
    <property type="evidence" value="ECO:0007669"/>
    <property type="project" value="InterPro"/>
</dbReference>
<evidence type="ECO:0000256" key="1">
    <source>
        <dbReference type="ARBA" id="ARBA00022679"/>
    </source>
</evidence>
<dbReference type="AlphaFoldDB" id="A0A146KKL6"/>
<sequence length="432" mass="50421">NKNFNNITYSNSIPMMCDDKIKYWKQYANLAQIARGGQATVYKARDTRSGKFVCIKRYDLNSNVSLKERQRINTEIQILKSTNHANIVKLFTVIEEQHQINLIFEYVDGFNLQDIIDAQFGTQKLDFDEILSYLDNIPQNNLCEAFKTLTLPYTQCSTTAKHLLLQKQNILYNDFITLVIKQLICVIQYLNKCKIIHRDIKPQNIIINRKLELKLIDFGFSAFDRSAEQLGTDGFFPIEMLTNRFYSTKANDFQVGCVWFKLLSGRNLYLPLQMFHKFSAQNLRLSVDCRWNFYIQKLTELESDRIPVDFVYFTGERCGNLFFKQQVFIVSIFGQGQNFIGEIGGNRKFTRLGRKVVHFTENDRQADLIIILQQNQPSFDFVVKTANQLQKKIVIVGQNSTQVLKELEQKIQVQFVYFNELDGLEKKIAEML</sequence>
<protein>
    <submittedName>
        <fullName evidence="6">Protein kinase domain-containing protein</fullName>
    </submittedName>
</protein>
<evidence type="ECO:0000259" key="5">
    <source>
        <dbReference type="PROSITE" id="PS50011"/>
    </source>
</evidence>
<keyword evidence="1" id="KW-0808">Transferase</keyword>
<name>A0A146KKL6_9EUKA</name>
<dbReference type="InterPro" id="IPR045269">
    <property type="entry name" value="Atg1-like"/>
</dbReference>
<accession>A0A146KKL6</accession>
<dbReference type="SUPFAM" id="SSF56112">
    <property type="entry name" value="Protein kinase-like (PK-like)"/>
    <property type="match status" value="1"/>
</dbReference>
<dbReference type="GO" id="GO:0010506">
    <property type="term" value="P:regulation of autophagy"/>
    <property type="evidence" value="ECO:0007669"/>
    <property type="project" value="InterPro"/>
</dbReference>
<dbReference type="GO" id="GO:0005524">
    <property type="term" value="F:ATP binding"/>
    <property type="evidence" value="ECO:0007669"/>
    <property type="project" value="UniProtKB-KW"/>
</dbReference>
<evidence type="ECO:0000256" key="2">
    <source>
        <dbReference type="ARBA" id="ARBA00022741"/>
    </source>
</evidence>
<dbReference type="EMBL" id="GDID01000481">
    <property type="protein sequence ID" value="JAP96125.1"/>
    <property type="molecule type" value="Transcribed_RNA"/>
</dbReference>
<feature type="non-terminal residue" evidence="6">
    <location>
        <position position="1"/>
    </location>
</feature>
<dbReference type="PROSITE" id="PS50011">
    <property type="entry name" value="PROTEIN_KINASE_DOM"/>
    <property type="match status" value="1"/>
</dbReference>
<dbReference type="InterPro" id="IPR000719">
    <property type="entry name" value="Prot_kinase_dom"/>
</dbReference>
<feature type="domain" description="Protein kinase" evidence="5">
    <location>
        <begin position="27"/>
        <end position="379"/>
    </location>
</feature>
<dbReference type="GO" id="GO:0000407">
    <property type="term" value="C:phagophore assembly site"/>
    <property type="evidence" value="ECO:0007669"/>
    <property type="project" value="TreeGrafter"/>
</dbReference>
<organism evidence="6">
    <name type="scientific">Trepomonas sp. PC1</name>
    <dbReference type="NCBI Taxonomy" id="1076344"/>
    <lineage>
        <taxon>Eukaryota</taxon>
        <taxon>Metamonada</taxon>
        <taxon>Diplomonadida</taxon>
        <taxon>Hexamitidae</taxon>
        <taxon>Hexamitinae</taxon>
        <taxon>Trepomonas</taxon>
    </lineage>
</organism>
<dbReference type="InterPro" id="IPR001245">
    <property type="entry name" value="Ser-Thr/Tyr_kinase_cat_dom"/>
</dbReference>
<dbReference type="Gene3D" id="1.10.510.10">
    <property type="entry name" value="Transferase(Phosphotransferase) domain 1"/>
    <property type="match status" value="2"/>
</dbReference>
<keyword evidence="2" id="KW-0547">Nucleotide-binding</keyword>
<reference evidence="6" key="1">
    <citation type="submission" date="2015-07" db="EMBL/GenBank/DDBJ databases">
        <title>Adaptation to a free-living lifestyle via gene acquisitions in the diplomonad Trepomonas sp. PC1.</title>
        <authorList>
            <person name="Xu F."/>
            <person name="Jerlstrom-Hultqvist J."/>
            <person name="Kolisko M."/>
            <person name="Simpson A.G.B."/>
            <person name="Roger A.J."/>
            <person name="Svard S.G."/>
            <person name="Andersson J.O."/>
        </authorList>
    </citation>
    <scope>NUCLEOTIDE SEQUENCE</scope>
    <source>
        <strain evidence="6">PC1</strain>
    </source>
</reference>
<evidence type="ECO:0000313" key="6">
    <source>
        <dbReference type="EMBL" id="JAP96125.1"/>
    </source>
</evidence>
<dbReference type="GO" id="GO:0000045">
    <property type="term" value="P:autophagosome assembly"/>
    <property type="evidence" value="ECO:0007669"/>
    <property type="project" value="TreeGrafter"/>
</dbReference>
<dbReference type="PANTHER" id="PTHR24348">
    <property type="entry name" value="SERINE/THREONINE-PROTEIN KINASE UNC-51-RELATED"/>
    <property type="match status" value="1"/>
</dbReference>
<dbReference type="PROSITE" id="PS00108">
    <property type="entry name" value="PROTEIN_KINASE_ST"/>
    <property type="match status" value="1"/>
</dbReference>
<keyword evidence="3 6" id="KW-0418">Kinase</keyword>
<evidence type="ECO:0000256" key="4">
    <source>
        <dbReference type="ARBA" id="ARBA00022840"/>
    </source>
</evidence>
<keyword evidence="4" id="KW-0067">ATP-binding</keyword>
<dbReference type="InterPro" id="IPR011009">
    <property type="entry name" value="Kinase-like_dom_sf"/>
</dbReference>
<dbReference type="Pfam" id="PF07714">
    <property type="entry name" value="PK_Tyr_Ser-Thr"/>
    <property type="match status" value="1"/>
</dbReference>
<proteinExistence type="predicted"/>
<dbReference type="GO" id="GO:0016020">
    <property type="term" value="C:membrane"/>
    <property type="evidence" value="ECO:0007669"/>
    <property type="project" value="TreeGrafter"/>
</dbReference>
<dbReference type="SMART" id="SM00220">
    <property type="entry name" value="S_TKc"/>
    <property type="match status" value="1"/>
</dbReference>
<gene>
    <name evidence="6" type="ORF">TPC1_10646</name>
</gene>
<dbReference type="GO" id="GO:0005776">
    <property type="term" value="C:autophagosome"/>
    <property type="evidence" value="ECO:0007669"/>
    <property type="project" value="TreeGrafter"/>
</dbReference>